<dbReference type="GO" id="GO:0004843">
    <property type="term" value="F:cysteine-type deubiquitinase activity"/>
    <property type="evidence" value="ECO:0007669"/>
    <property type="project" value="UniProtKB-EC"/>
</dbReference>
<dbReference type="PANTHER" id="PTHR13367:SF28">
    <property type="entry name" value="UBIQUITIN THIOESTERASE ZRANB1"/>
    <property type="match status" value="1"/>
</dbReference>
<dbReference type="GO" id="GO:0070530">
    <property type="term" value="F:K63-linked polyubiquitin modification-dependent protein binding"/>
    <property type="evidence" value="ECO:0007669"/>
    <property type="project" value="TreeGrafter"/>
</dbReference>
<evidence type="ECO:0000313" key="7">
    <source>
        <dbReference type="EMBL" id="KNC86434.1"/>
    </source>
</evidence>
<dbReference type="eggNOG" id="ENOG502QUFK">
    <property type="taxonomic scope" value="Eukaryota"/>
</dbReference>
<name>A0A0L0GC00_9EUKA</name>
<organism evidence="7 8">
    <name type="scientific">Sphaeroforma arctica JP610</name>
    <dbReference type="NCBI Taxonomy" id="667725"/>
    <lineage>
        <taxon>Eukaryota</taxon>
        <taxon>Ichthyosporea</taxon>
        <taxon>Ichthyophonida</taxon>
        <taxon>Sphaeroforma</taxon>
    </lineage>
</organism>
<keyword evidence="4" id="KW-0833">Ubl conjugation pathway</keyword>
<dbReference type="EMBL" id="KQ241652">
    <property type="protein sequence ID" value="KNC86434.1"/>
    <property type="molecule type" value="Genomic_DNA"/>
</dbReference>
<keyword evidence="3" id="KW-0645">Protease</keyword>
<dbReference type="STRING" id="667725.A0A0L0GC00"/>
<keyword evidence="8" id="KW-1185">Reference proteome</keyword>
<dbReference type="GeneID" id="25901944"/>
<protein>
    <recommendedName>
        <fullName evidence="2">ubiquitinyl hydrolase 1</fullName>
        <ecNumber evidence="2">3.4.19.12</ecNumber>
    </recommendedName>
</protein>
<evidence type="ECO:0000256" key="5">
    <source>
        <dbReference type="ARBA" id="ARBA00022801"/>
    </source>
</evidence>
<reference evidence="7 8" key="1">
    <citation type="submission" date="2011-02" db="EMBL/GenBank/DDBJ databases">
        <title>The Genome Sequence of Sphaeroforma arctica JP610.</title>
        <authorList>
            <consortium name="The Broad Institute Genome Sequencing Platform"/>
            <person name="Russ C."/>
            <person name="Cuomo C."/>
            <person name="Young S.K."/>
            <person name="Zeng Q."/>
            <person name="Gargeya S."/>
            <person name="Alvarado L."/>
            <person name="Berlin A."/>
            <person name="Chapman S.B."/>
            <person name="Chen Z."/>
            <person name="Freedman E."/>
            <person name="Gellesch M."/>
            <person name="Goldberg J."/>
            <person name="Griggs A."/>
            <person name="Gujja S."/>
            <person name="Heilman E."/>
            <person name="Heiman D."/>
            <person name="Howarth C."/>
            <person name="Mehta T."/>
            <person name="Neiman D."/>
            <person name="Pearson M."/>
            <person name="Roberts A."/>
            <person name="Saif S."/>
            <person name="Shea T."/>
            <person name="Shenoy N."/>
            <person name="Sisk P."/>
            <person name="Stolte C."/>
            <person name="Sykes S."/>
            <person name="White J."/>
            <person name="Yandava C."/>
            <person name="Burger G."/>
            <person name="Gray M.W."/>
            <person name="Holland P.W.H."/>
            <person name="King N."/>
            <person name="Lang F.B.F."/>
            <person name="Roger A.J."/>
            <person name="Ruiz-Trillo I."/>
            <person name="Haas B."/>
            <person name="Nusbaum C."/>
            <person name="Birren B."/>
        </authorList>
    </citation>
    <scope>NUCLEOTIDE SEQUENCE [LARGE SCALE GENOMIC DNA]</scope>
    <source>
        <strain evidence="7 8">JP610</strain>
    </source>
</reference>
<gene>
    <name evidence="7" type="ORF">SARC_01440</name>
</gene>
<dbReference type="GO" id="GO:0005737">
    <property type="term" value="C:cytoplasm"/>
    <property type="evidence" value="ECO:0007669"/>
    <property type="project" value="TreeGrafter"/>
</dbReference>
<dbReference type="InterPro" id="IPR051346">
    <property type="entry name" value="OTU_Deubiquitinase"/>
</dbReference>
<dbReference type="GO" id="GO:0071947">
    <property type="term" value="P:protein deubiquitination involved in ubiquitin-dependent protein catabolic process"/>
    <property type="evidence" value="ECO:0007669"/>
    <property type="project" value="TreeGrafter"/>
</dbReference>
<dbReference type="OrthoDB" id="2684236at2759"/>
<keyword evidence="6" id="KW-0788">Thiol protease</keyword>
<evidence type="ECO:0000256" key="4">
    <source>
        <dbReference type="ARBA" id="ARBA00022786"/>
    </source>
</evidence>
<dbReference type="GO" id="GO:0005634">
    <property type="term" value="C:nucleus"/>
    <property type="evidence" value="ECO:0007669"/>
    <property type="project" value="TreeGrafter"/>
</dbReference>
<keyword evidence="5" id="KW-0378">Hydrolase</keyword>
<evidence type="ECO:0000313" key="8">
    <source>
        <dbReference type="Proteomes" id="UP000054560"/>
    </source>
</evidence>
<sequence length="260" mass="28839">MGVPTIWAIGSDGKMLSSLTDPDLVFAQLLDTSWSVPGLLDIVAQAANPPYNSLIDTGALITGLSNLEVARYLLMHGLAHCKGVVFLDDMDRKMILIRSSMKVVPLNHSGIEENKRFAFYDQVHTTGMDIPHKPNAVAALTLGKDMTFRDFAQGAYRMRGFGIGQTVHLFLIPVIRKLISKHCAKAGMHMPTQINTTVAADRKQMLLAVSAWLIVNSMNSERVQANMLTIQNVTNVWRKQCFQYLLDRHTDFGKATAQPE</sequence>
<evidence type="ECO:0000256" key="2">
    <source>
        <dbReference type="ARBA" id="ARBA00012759"/>
    </source>
</evidence>
<evidence type="ECO:0000256" key="3">
    <source>
        <dbReference type="ARBA" id="ARBA00022670"/>
    </source>
</evidence>
<proteinExistence type="predicted"/>
<comment type="catalytic activity">
    <reaction evidence="1">
        <text>Thiol-dependent hydrolysis of ester, thioester, amide, peptide and isopeptide bonds formed by the C-terminal Gly of ubiquitin (a 76-residue protein attached to proteins as an intracellular targeting signal).</text>
        <dbReference type="EC" id="3.4.19.12"/>
    </reaction>
</comment>
<dbReference type="AlphaFoldDB" id="A0A0L0GC00"/>
<accession>A0A0L0GC00</accession>
<dbReference type="PANTHER" id="PTHR13367">
    <property type="entry name" value="UBIQUITIN THIOESTERASE"/>
    <property type="match status" value="1"/>
</dbReference>
<dbReference type="Proteomes" id="UP000054560">
    <property type="component" value="Unassembled WGS sequence"/>
</dbReference>
<evidence type="ECO:0000256" key="6">
    <source>
        <dbReference type="ARBA" id="ARBA00022807"/>
    </source>
</evidence>
<dbReference type="RefSeq" id="XP_014160336.1">
    <property type="nucleotide sequence ID" value="XM_014304861.1"/>
</dbReference>
<dbReference type="EC" id="3.4.19.12" evidence="2"/>
<evidence type="ECO:0000256" key="1">
    <source>
        <dbReference type="ARBA" id="ARBA00000707"/>
    </source>
</evidence>